<keyword evidence="4" id="KW-1185">Reference proteome</keyword>
<evidence type="ECO:0000313" key="1">
    <source>
        <dbReference type="EMBL" id="OHX13343.1"/>
    </source>
</evidence>
<gene>
    <name evidence="2" type="ORF">BI344_12385</name>
    <name evidence="1" type="ORF">BI347_07345</name>
</gene>
<dbReference type="Proteomes" id="UP000180280">
    <property type="component" value="Unassembled WGS sequence"/>
</dbReference>
<name>A0A1S1X1C2_9NEIS</name>
<dbReference type="AlphaFoldDB" id="A0A1S1X1C2"/>
<protein>
    <submittedName>
        <fullName evidence="1">Uncharacterized protein</fullName>
    </submittedName>
</protein>
<accession>A0A1S1X1C2</accession>
<organism evidence="1 3">
    <name type="scientific">Chromobacterium sphagni</name>
    <dbReference type="NCBI Taxonomy" id="1903179"/>
    <lineage>
        <taxon>Bacteria</taxon>
        <taxon>Pseudomonadati</taxon>
        <taxon>Pseudomonadota</taxon>
        <taxon>Betaproteobacteria</taxon>
        <taxon>Neisseriales</taxon>
        <taxon>Chromobacteriaceae</taxon>
        <taxon>Chromobacterium</taxon>
    </lineage>
</organism>
<evidence type="ECO:0000313" key="2">
    <source>
        <dbReference type="EMBL" id="OHX17053.1"/>
    </source>
</evidence>
<comment type="caution">
    <text evidence="1">The sequence shown here is derived from an EMBL/GenBank/DDBJ whole genome shotgun (WGS) entry which is preliminary data.</text>
</comment>
<evidence type="ECO:0000313" key="4">
    <source>
        <dbReference type="Proteomes" id="UP000180280"/>
    </source>
</evidence>
<proteinExistence type="predicted"/>
<dbReference type="STRING" id="1903179.BI347_07345"/>
<evidence type="ECO:0000313" key="3">
    <source>
        <dbReference type="Proteomes" id="UP000180088"/>
    </source>
</evidence>
<dbReference type="EMBL" id="MKCT01000072">
    <property type="protein sequence ID" value="OHX17053.1"/>
    <property type="molecule type" value="Genomic_DNA"/>
</dbReference>
<dbReference type="Proteomes" id="UP000180088">
    <property type="component" value="Unassembled WGS sequence"/>
</dbReference>
<sequence>MLHHEIPLFNLHARTAQAAGKIQIRWVECQAMESPVLQDESRAFSAIVFPLRQAARLIQS</sequence>
<reference evidence="3 4" key="1">
    <citation type="submission" date="2016-09" db="EMBL/GenBank/DDBJ databases">
        <title>Chromobacterium muskegensis sp. nov., an insecticidal bacterium isolated from Sphagnum bogs.</title>
        <authorList>
            <person name="Sparks M.E."/>
            <person name="Blackburn M.B."/>
            <person name="Gundersen-Rindal D.E."/>
            <person name="Mitchell A."/>
            <person name="Farrar R."/>
            <person name="Kuhar D."/>
        </authorList>
    </citation>
    <scope>NUCLEOTIDE SEQUENCE [LARGE SCALE GENOMIC DNA]</scope>
    <source>
        <strain evidence="2 4">14B-1</strain>
        <strain evidence="1 3">37-2</strain>
    </source>
</reference>
<dbReference type="EMBL" id="MKCS01000001">
    <property type="protein sequence ID" value="OHX13343.1"/>
    <property type="molecule type" value="Genomic_DNA"/>
</dbReference>